<dbReference type="InterPro" id="IPR014090">
    <property type="entry name" value="Siderophore_transpt_RhtX/FptX"/>
</dbReference>
<sequence>MKPVLRRTHLWLLIALLYFSQGIPLGLAMEALPALLRREGASLASLAFLPLVGLPWVLKFLWASRVDNCWSAKLGRRRTWILPMQATVLLCLATAAALDMASGTAPWIVALAAIGSLASATQDIATDGLTAEHFEGAALARANALQVGGTMVGFFFGGSGCLVMIGLFGQHAALTVLAAVAGASLLLAAVWREDAPDALQAREPASLAGFVRRPGALLLLCIALLSAMTAAAGYGLSKLLLVDAGWPLDAVGRVGMAGGMVTVVLGCGGGAWLVGRLGSHTIFVAGVAISALASALWLGLSTLGPALPAVWVWLATALGCFGAGATSVAVMTMAMAFARRGAQAGTDITAVQSTRDLGEVATSSTVTGIAAHLGYAGGFATGLASAIAALAVALILQRREQRSAKHARWVRES</sequence>
<dbReference type="InterPro" id="IPR024371">
    <property type="entry name" value="AcetylCoA_trans_1-like"/>
</dbReference>
<dbReference type="InterPro" id="IPR004752">
    <property type="entry name" value="AmpG_permease/AT-1"/>
</dbReference>
<dbReference type="Pfam" id="PF13000">
    <property type="entry name" value="Acatn"/>
    <property type="match status" value="1"/>
</dbReference>
<evidence type="ECO:0000256" key="3">
    <source>
        <dbReference type="ARBA" id="ARBA00022692"/>
    </source>
</evidence>
<comment type="caution">
    <text evidence="7">The sequence shown here is derived from an EMBL/GenBank/DDBJ whole genome shotgun (WGS) entry which is preliminary data.</text>
</comment>
<keyword evidence="3 6" id="KW-0812">Transmembrane</keyword>
<dbReference type="EMBL" id="NJIH01000001">
    <property type="protein sequence ID" value="OWT66274.1"/>
    <property type="molecule type" value="Genomic_DNA"/>
</dbReference>
<evidence type="ECO:0000256" key="5">
    <source>
        <dbReference type="ARBA" id="ARBA00023136"/>
    </source>
</evidence>
<feature type="transmembrane region" description="Helical" evidence="6">
    <location>
        <begin position="79"/>
        <end position="98"/>
    </location>
</feature>
<name>A0A225MYS8_9BURK</name>
<accession>A0A225MYS8</accession>
<dbReference type="SUPFAM" id="SSF103473">
    <property type="entry name" value="MFS general substrate transporter"/>
    <property type="match status" value="1"/>
</dbReference>
<dbReference type="GO" id="GO:0008521">
    <property type="term" value="F:acetyl-CoA transmembrane transporter activity"/>
    <property type="evidence" value="ECO:0007669"/>
    <property type="project" value="InterPro"/>
</dbReference>
<evidence type="ECO:0000256" key="4">
    <source>
        <dbReference type="ARBA" id="ARBA00022989"/>
    </source>
</evidence>
<dbReference type="Proteomes" id="UP000214603">
    <property type="component" value="Unassembled WGS sequence"/>
</dbReference>
<feature type="transmembrane region" description="Helical" evidence="6">
    <location>
        <begin position="41"/>
        <end position="58"/>
    </location>
</feature>
<dbReference type="PANTHER" id="PTHR12778:SF10">
    <property type="entry name" value="MAJOR FACILITATOR SUPERFAMILY DOMAIN-CONTAINING PROTEIN 3"/>
    <property type="match status" value="1"/>
</dbReference>
<reference evidence="8" key="1">
    <citation type="submission" date="2017-06" db="EMBL/GenBank/DDBJ databases">
        <title>Herbaspirillum phytohormonus sp. nov., isolated from the root nodule of Robinia pseudoacacia in lead-zinc mine.</title>
        <authorList>
            <person name="Fan M."/>
            <person name="Lin Y."/>
        </authorList>
    </citation>
    <scope>NUCLEOTIDE SEQUENCE [LARGE SCALE GENOMIC DNA]</scope>
    <source>
        <strain evidence="8">SC-089</strain>
    </source>
</reference>
<dbReference type="RefSeq" id="WP_088601402.1">
    <property type="nucleotide sequence ID" value="NZ_NJIH01000001.1"/>
</dbReference>
<dbReference type="GO" id="GO:0016020">
    <property type="term" value="C:membrane"/>
    <property type="evidence" value="ECO:0007669"/>
    <property type="project" value="UniProtKB-SubCell"/>
</dbReference>
<feature type="transmembrane region" description="Helical" evidence="6">
    <location>
        <begin position="256"/>
        <end position="275"/>
    </location>
</feature>
<feature type="transmembrane region" description="Helical" evidence="6">
    <location>
        <begin position="282"/>
        <end position="300"/>
    </location>
</feature>
<dbReference type="GO" id="GO:0035348">
    <property type="term" value="P:acetyl-CoA transmembrane transport"/>
    <property type="evidence" value="ECO:0007669"/>
    <property type="project" value="InterPro"/>
</dbReference>
<evidence type="ECO:0000256" key="2">
    <source>
        <dbReference type="ARBA" id="ARBA00022448"/>
    </source>
</evidence>
<keyword evidence="8" id="KW-1185">Reference proteome</keyword>
<dbReference type="Gene3D" id="1.20.1250.20">
    <property type="entry name" value="MFS general substrate transporter like domains"/>
    <property type="match status" value="1"/>
</dbReference>
<dbReference type="InterPro" id="IPR036259">
    <property type="entry name" value="MFS_trans_sf"/>
</dbReference>
<dbReference type="NCBIfam" id="TIGR02718">
    <property type="entry name" value="sider_RhtX_FptX"/>
    <property type="match status" value="1"/>
</dbReference>
<feature type="transmembrane region" description="Helical" evidence="6">
    <location>
        <begin position="216"/>
        <end position="236"/>
    </location>
</feature>
<evidence type="ECO:0000313" key="7">
    <source>
        <dbReference type="EMBL" id="OWT66274.1"/>
    </source>
</evidence>
<feature type="transmembrane region" description="Helical" evidence="6">
    <location>
        <begin position="171"/>
        <end position="191"/>
    </location>
</feature>
<evidence type="ECO:0000313" key="8">
    <source>
        <dbReference type="Proteomes" id="UP000214603"/>
    </source>
</evidence>
<organism evidence="7 8">
    <name type="scientific">Candidimonas nitroreducens</name>
    <dbReference type="NCBI Taxonomy" id="683354"/>
    <lineage>
        <taxon>Bacteria</taxon>
        <taxon>Pseudomonadati</taxon>
        <taxon>Pseudomonadota</taxon>
        <taxon>Betaproteobacteria</taxon>
        <taxon>Burkholderiales</taxon>
        <taxon>Alcaligenaceae</taxon>
        <taxon>Candidimonas</taxon>
    </lineage>
</organism>
<evidence type="ECO:0000256" key="1">
    <source>
        <dbReference type="ARBA" id="ARBA00004141"/>
    </source>
</evidence>
<feature type="transmembrane region" description="Helical" evidence="6">
    <location>
        <begin position="312"/>
        <end position="337"/>
    </location>
</feature>
<dbReference type="PANTHER" id="PTHR12778">
    <property type="entry name" value="SOLUTE CARRIER FAMILY 33 ACETYL-COA TRANSPORTER -RELATED"/>
    <property type="match status" value="1"/>
</dbReference>
<gene>
    <name evidence="7" type="ORF">CEY11_00575</name>
</gene>
<feature type="transmembrane region" description="Helical" evidence="6">
    <location>
        <begin position="379"/>
        <end position="396"/>
    </location>
</feature>
<feature type="transmembrane region" description="Helical" evidence="6">
    <location>
        <begin position="142"/>
        <end position="165"/>
    </location>
</feature>
<dbReference type="OrthoDB" id="9787815at2"/>
<keyword evidence="4 6" id="KW-1133">Transmembrane helix</keyword>
<keyword evidence="2" id="KW-0813">Transport</keyword>
<proteinExistence type="predicted"/>
<dbReference type="AlphaFoldDB" id="A0A225MYS8"/>
<protein>
    <submittedName>
        <fullName evidence="7">MFS transporter</fullName>
    </submittedName>
</protein>
<evidence type="ECO:0000256" key="6">
    <source>
        <dbReference type="SAM" id="Phobius"/>
    </source>
</evidence>
<keyword evidence="5 6" id="KW-0472">Membrane</keyword>
<comment type="subcellular location">
    <subcellularLocation>
        <location evidence="1">Membrane</location>
        <topology evidence="1">Multi-pass membrane protein</topology>
    </subcellularLocation>
</comment>